<dbReference type="Pfam" id="PF00501">
    <property type="entry name" value="AMP-binding"/>
    <property type="match status" value="1"/>
</dbReference>
<comment type="pathway">
    <text evidence="1">Secondary metabolite biosynthesis.</text>
</comment>
<feature type="domain" description="AMP-dependent synthetase/ligase" evidence="6">
    <location>
        <begin position="37"/>
        <end position="400"/>
    </location>
</feature>
<dbReference type="Gene3D" id="3.40.50.12780">
    <property type="entry name" value="N-terminal domain of ligase-like"/>
    <property type="match status" value="1"/>
</dbReference>
<protein>
    <recommendedName>
        <fullName evidence="10">AMP-dependent synthetase/ligase domain-containing protein</fullName>
    </recommendedName>
</protein>
<evidence type="ECO:0000256" key="4">
    <source>
        <dbReference type="ARBA" id="ARBA00022741"/>
    </source>
</evidence>
<evidence type="ECO:0000259" key="7">
    <source>
        <dbReference type="Pfam" id="PF13193"/>
    </source>
</evidence>
<dbReference type="GO" id="GO:0005524">
    <property type="term" value="F:ATP binding"/>
    <property type="evidence" value="ECO:0007669"/>
    <property type="project" value="UniProtKB-KW"/>
</dbReference>
<evidence type="ECO:0000256" key="3">
    <source>
        <dbReference type="ARBA" id="ARBA00022598"/>
    </source>
</evidence>
<dbReference type="Proteomes" id="UP000288859">
    <property type="component" value="Unassembled WGS sequence"/>
</dbReference>
<reference evidence="8 9" key="1">
    <citation type="submission" date="2017-03" db="EMBL/GenBank/DDBJ databases">
        <title>Genomes of endolithic fungi from Antarctica.</title>
        <authorList>
            <person name="Coleine C."/>
            <person name="Masonjones S."/>
            <person name="Stajich J.E."/>
        </authorList>
    </citation>
    <scope>NUCLEOTIDE SEQUENCE [LARGE SCALE GENOMIC DNA]</scope>
    <source>
        <strain evidence="8 9">CCFEE 6314</strain>
    </source>
</reference>
<dbReference type="Gene3D" id="3.30.300.30">
    <property type="match status" value="1"/>
</dbReference>
<dbReference type="InterPro" id="IPR000873">
    <property type="entry name" value="AMP-dep_synth/lig_dom"/>
</dbReference>
<dbReference type="InterPro" id="IPR020845">
    <property type="entry name" value="AMP-binding_CS"/>
</dbReference>
<keyword evidence="4" id="KW-0547">Nucleotide-binding</keyword>
<dbReference type="GO" id="GO:0016405">
    <property type="term" value="F:CoA-ligase activity"/>
    <property type="evidence" value="ECO:0007669"/>
    <property type="project" value="TreeGrafter"/>
</dbReference>
<dbReference type="InterPro" id="IPR045851">
    <property type="entry name" value="AMP-bd_C_sf"/>
</dbReference>
<accession>A0A438MSY3</accession>
<dbReference type="EMBL" id="NAJM01000056">
    <property type="protein sequence ID" value="RVX66796.1"/>
    <property type="molecule type" value="Genomic_DNA"/>
</dbReference>
<comment type="caution">
    <text evidence="8">The sequence shown here is derived from an EMBL/GenBank/DDBJ whole genome shotgun (WGS) entry which is preliminary data.</text>
</comment>
<name>A0A438MSY3_EXOME</name>
<evidence type="ECO:0000313" key="9">
    <source>
        <dbReference type="Proteomes" id="UP000288859"/>
    </source>
</evidence>
<dbReference type="InterPro" id="IPR025110">
    <property type="entry name" value="AMP-bd_C"/>
</dbReference>
<sequence>MSSYVSPTQGPPPLALKSVEHAPLPDLDVVSYTFRNRDQIHGDQPIFIDAEDDENSLSFNETYELTRQTAQGLRARGVEEGDCVTIHAFNTIEYPVIFLGTLAAGGIVSGVNPGSTVPELTRHLRMTAPKVIFAQLICIDTVRAAAAECNIPLSSIVMLDKEGFEWRAFLKSGARITSGFFKAPPESTAAYSTTSGTTGLPKIAKISHRAIVAQVSAIDFSFKERDYEPSQLICIPLFHAFAGPLGLILPLVRAISTHFLRRFELRSFVNAVDRFQITDVAVVPPIIAELIHQEEMTKFPYSPLQSLRYVICAGADLPQVAQSSLYAWLSPKAVIAQCYGTTESGWITLFGPTEKDTSGSIGRLMPNVELLTVTSDGKYFEDKIQGEASIRTPTMFSGYLYDSEAFVQSFDNHAFYSTGDLIEITHGKLYIKGRVKDIMKVNGFQVSPAEVEEALKLHPYIDDAAVCGATDLVKGVPKTMIHGYVVRSNDLVDGAVSAKDIMKFLAFHISKYKLPTGGLHFVTEIPRTATGKIVRNKLAQLAVV</sequence>
<dbReference type="SUPFAM" id="SSF56801">
    <property type="entry name" value="Acetyl-CoA synthetase-like"/>
    <property type="match status" value="1"/>
</dbReference>
<evidence type="ECO:0008006" key="10">
    <source>
        <dbReference type="Google" id="ProtNLM"/>
    </source>
</evidence>
<dbReference type="VEuPathDB" id="FungiDB:PV10_05916"/>
<keyword evidence="3" id="KW-0436">Ligase</keyword>
<dbReference type="PANTHER" id="PTHR24096">
    <property type="entry name" value="LONG-CHAIN-FATTY-ACID--COA LIGASE"/>
    <property type="match status" value="1"/>
</dbReference>
<proteinExistence type="inferred from homology"/>
<evidence type="ECO:0000313" key="8">
    <source>
        <dbReference type="EMBL" id="RVX66796.1"/>
    </source>
</evidence>
<evidence type="ECO:0000256" key="1">
    <source>
        <dbReference type="ARBA" id="ARBA00005179"/>
    </source>
</evidence>
<comment type="similarity">
    <text evidence="2">Belongs to the ATP-dependent AMP-binding enzyme family.</text>
</comment>
<feature type="domain" description="AMP-binding enzyme C-terminal" evidence="7">
    <location>
        <begin position="450"/>
        <end position="532"/>
    </location>
</feature>
<dbReference type="GO" id="GO:0019748">
    <property type="term" value="P:secondary metabolic process"/>
    <property type="evidence" value="ECO:0007669"/>
    <property type="project" value="TreeGrafter"/>
</dbReference>
<evidence type="ECO:0000256" key="2">
    <source>
        <dbReference type="ARBA" id="ARBA00006432"/>
    </source>
</evidence>
<gene>
    <name evidence="8" type="ORF">B0A52_08989</name>
</gene>
<keyword evidence="5" id="KW-0067">ATP-binding</keyword>
<evidence type="ECO:0000259" key="6">
    <source>
        <dbReference type="Pfam" id="PF00501"/>
    </source>
</evidence>
<dbReference type="PANTHER" id="PTHR24096:SF317">
    <property type="entry name" value="ADENYLATE-FORMING ENZYME AFEA"/>
    <property type="match status" value="1"/>
</dbReference>
<dbReference type="Pfam" id="PF13193">
    <property type="entry name" value="AMP-binding_C"/>
    <property type="match status" value="1"/>
</dbReference>
<dbReference type="AlphaFoldDB" id="A0A438MSY3"/>
<dbReference type="PROSITE" id="PS00455">
    <property type="entry name" value="AMP_BINDING"/>
    <property type="match status" value="1"/>
</dbReference>
<dbReference type="OrthoDB" id="6509636at2759"/>
<dbReference type="InterPro" id="IPR042099">
    <property type="entry name" value="ANL_N_sf"/>
</dbReference>
<evidence type="ECO:0000256" key="5">
    <source>
        <dbReference type="ARBA" id="ARBA00022840"/>
    </source>
</evidence>
<organism evidence="8 9">
    <name type="scientific">Exophiala mesophila</name>
    <name type="common">Black yeast-like fungus</name>
    <dbReference type="NCBI Taxonomy" id="212818"/>
    <lineage>
        <taxon>Eukaryota</taxon>
        <taxon>Fungi</taxon>
        <taxon>Dikarya</taxon>
        <taxon>Ascomycota</taxon>
        <taxon>Pezizomycotina</taxon>
        <taxon>Eurotiomycetes</taxon>
        <taxon>Chaetothyriomycetidae</taxon>
        <taxon>Chaetothyriales</taxon>
        <taxon>Herpotrichiellaceae</taxon>
        <taxon>Exophiala</taxon>
    </lineage>
</organism>